<reference evidence="1" key="1">
    <citation type="journal article" date="2014" name="Front. Microbiol.">
        <title>High frequency of phylogenetically diverse reductive dehalogenase-homologous genes in deep subseafloor sedimentary metagenomes.</title>
        <authorList>
            <person name="Kawai M."/>
            <person name="Futagami T."/>
            <person name="Toyoda A."/>
            <person name="Takaki Y."/>
            <person name="Nishi S."/>
            <person name="Hori S."/>
            <person name="Arai W."/>
            <person name="Tsubouchi T."/>
            <person name="Morono Y."/>
            <person name="Uchiyama I."/>
            <person name="Ito T."/>
            <person name="Fujiyama A."/>
            <person name="Inagaki F."/>
            <person name="Takami H."/>
        </authorList>
    </citation>
    <scope>NUCLEOTIDE SEQUENCE</scope>
    <source>
        <strain evidence="1">Expedition CK06-06</strain>
    </source>
</reference>
<accession>X1LLN3</accession>
<comment type="caution">
    <text evidence="1">The sequence shown here is derived from an EMBL/GenBank/DDBJ whole genome shotgun (WGS) entry which is preliminary data.</text>
</comment>
<sequence>MFILNGAGRRMSSNNIKRIIKTVANSTKEALKGVIWIYPIC</sequence>
<dbReference type="AlphaFoldDB" id="X1LLN3"/>
<evidence type="ECO:0000313" key="1">
    <source>
        <dbReference type="EMBL" id="GAI20282.1"/>
    </source>
</evidence>
<dbReference type="EMBL" id="BARV01017164">
    <property type="protein sequence ID" value="GAI20282.1"/>
    <property type="molecule type" value="Genomic_DNA"/>
</dbReference>
<proteinExistence type="predicted"/>
<gene>
    <name evidence="1" type="ORF">S06H3_29309</name>
</gene>
<protein>
    <submittedName>
        <fullName evidence="1">Uncharacterized protein</fullName>
    </submittedName>
</protein>
<name>X1LLN3_9ZZZZ</name>
<organism evidence="1">
    <name type="scientific">marine sediment metagenome</name>
    <dbReference type="NCBI Taxonomy" id="412755"/>
    <lineage>
        <taxon>unclassified sequences</taxon>
        <taxon>metagenomes</taxon>
        <taxon>ecological metagenomes</taxon>
    </lineage>
</organism>